<dbReference type="InterPro" id="IPR029063">
    <property type="entry name" value="SAM-dependent_MTases_sf"/>
</dbReference>
<dbReference type="EMBL" id="LHXW01000025">
    <property type="protein sequence ID" value="KXA99767.1"/>
    <property type="molecule type" value="Genomic_DNA"/>
</dbReference>
<dbReference type="EC" id="2.1.1.72" evidence="1"/>
<feature type="domain" description="Type II methyltransferase M.TaqI-like" evidence="8">
    <location>
        <begin position="443"/>
        <end position="624"/>
    </location>
</feature>
<keyword evidence="6" id="KW-0238">DNA-binding</keyword>
<dbReference type="GO" id="GO:0009307">
    <property type="term" value="P:DNA restriction-modification system"/>
    <property type="evidence" value="ECO:0007669"/>
    <property type="project" value="UniProtKB-KW"/>
</dbReference>
<dbReference type="PATRIC" id="fig|1698272.3.peg.367"/>
<dbReference type="PANTHER" id="PTHR33841">
    <property type="entry name" value="DNA METHYLTRANSFERASE YEEA-RELATED"/>
    <property type="match status" value="1"/>
</dbReference>
<dbReference type="Proteomes" id="UP000070520">
    <property type="component" value="Unassembled WGS sequence"/>
</dbReference>
<keyword evidence="3" id="KW-0808">Transferase</keyword>
<keyword evidence="11" id="KW-1185">Reference proteome</keyword>
<dbReference type="Pfam" id="PF07669">
    <property type="entry name" value="Eco57I"/>
    <property type="match status" value="1"/>
</dbReference>
<name>A0A133V001_9EURY</name>
<sequence>MSSEYENIDKSQIEGLVDKYRKVLKNQDQDKFNEEDVKAKFINPLLEALGWDVRGLDQVKFEQTTLTGRTDFGLRLNEGEDPVLFVEAKSFSESLDGYRVKRGEKITYPQQAIDDAWSMKVDWAILTNFKKLRLYYSHVKKPEDGLQFELKFKDFLSDKGLEKLNSLSKETVEAGSLERYEARRTREDVNTEFVNDLYTLRKDLAGAISEKNDLSADEIRESVQRILDRLVVIRVAEDREIIHRESLHKMVEAWKTTSIDPSVRTLMKDLKNLFRDFDSVYNSELFDEHTCEDLNIENDTIKETIDTLYNYNFDLIDADVLGSMYEDYIGHILEEKEEGVDIKEDYQTRKKTGIYYTPTFVVDFLVDHTLGRLIRDSSGPEEVSKINVLDPACGSGSFLIKAFDYFKDYYEGYNRKIQSKAEKSGKLTDYDMITNINKKILDQNLYGVDLDEQAAEIASVNLMLKGMQKSERLPLILGKNIKVGNSLISELINEIEEFFDNPENRKPMLWEEEFSDVFQDGGFDVVIGNPPYFTIRKSGTRGEATFYYEYLKNSTKWRNLFRSDSDIYYYFIIQSLWLLKDGGHFGFIIENYWLENDWADKLRKYILEHSKVRMIVHFGSIKIFPEAGNDTCLLILQKETNEKSKKNHKVKVVRAKKVKRDNRELLDYISNHIQEQRYSDEFIDVFWVNQSSLSPNKWVLSKEEELLDRLKIGRKNVVTLGDTEVDGKRVKGICNIGKGQESHKNEVFVVDKESIETKNLEKNLLKPVVKSGDISRYSIKFQDRYLILTLNETKIENYPNVLKYLKNNREKLEDRHRVKENIRKWHAIGVPQNLDIFEADEKILVPYRAKRASFAYDDQGYFNDGGDVRGIACKPNCKLDLKYILGLLNSKLLTFWYRIAGKEKGGMLEFFTTPLSRIPIRNIDFSNKEEKRKHDKIVKLVEDIQVLKKQERWISETFENLLKNYDMTEEEPLSYFFDPKDRSKLEKFSINVAETRKMDRGEAGVIDEYKVDLKENSVLISVRYKDKSNYREVLDLHFEDAALKEFFFLALKRNEGDKNYRSEKPVFETTMGDMTVPKSSETDLIDENVEAFQTMMEVLRKEFEKKVSKKWENSSVKKLDLTRIERAIEETDRNIDRVVYDLYGLTEEEVETVESHV</sequence>
<evidence type="ECO:0000256" key="3">
    <source>
        <dbReference type="ARBA" id="ARBA00022679"/>
    </source>
</evidence>
<dbReference type="AlphaFoldDB" id="A0A133V001"/>
<evidence type="ECO:0000256" key="6">
    <source>
        <dbReference type="ARBA" id="ARBA00023125"/>
    </source>
</evidence>
<comment type="catalytic activity">
    <reaction evidence="7">
        <text>a 2'-deoxyadenosine in DNA + S-adenosyl-L-methionine = an N(6)-methyl-2'-deoxyadenosine in DNA + S-adenosyl-L-homocysteine + H(+)</text>
        <dbReference type="Rhea" id="RHEA:15197"/>
        <dbReference type="Rhea" id="RHEA-COMP:12418"/>
        <dbReference type="Rhea" id="RHEA-COMP:12419"/>
        <dbReference type="ChEBI" id="CHEBI:15378"/>
        <dbReference type="ChEBI" id="CHEBI:57856"/>
        <dbReference type="ChEBI" id="CHEBI:59789"/>
        <dbReference type="ChEBI" id="CHEBI:90615"/>
        <dbReference type="ChEBI" id="CHEBI:90616"/>
        <dbReference type="EC" id="2.1.1.72"/>
    </reaction>
</comment>
<dbReference type="InterPro" id="IPR050953">
    <property type="entry name" value="N4_N6_ade-DNA_methylase"/>
</dbReference>
<dbReference type="Gene3D" id="3.90.1570.30">
    <property type="match status" value="1"/>
</dbReference>
<dbReference type="Gene3D" id="3.40.50.150">
    <property type="entry name" value="Vaccinia Virus protein VP39"/>
    <property type="match status" value="1"/>
</dbReference>
<comment type="caution">
    <text evidence="10">The sequence shown here is derived from an EMBL/GenBank/DDBJ whole genome shotgun (WGS) entry which is preliminary data.</text>
</comment>
<dbReference type="InterPro" id="IPR011639">
    <property type="entry name" value="MethylTrfase_TaqI-like_dom"/>
</dbReference>
<keyword evidence="5" id="KW-0680">Restriction system</keyword>
<evidence type="ECO:0000256" key="1">
    <source>
        <dbReference type="ARBA" id="ARBA00011900"/>
    </source>
</evidence>
<dbReference type="Pfam" id="PF12950">
    <property type="entry name" value="TaqI_C"/>
    <property type="match status" value="1"/>
</dbReference>
<proteinExistence type="predicted"/>
<dbReference type="GO" id="GO:0009007">
    <property type="term" value="F:site-specific DNA-methyltransferase (adenine-specific) activity"/>
    <property type="evidence" value="ECO:0007669"/>
    <property type="project" value="UniProtKB-EC"/>
</dbReference>
<protein>
    <recommendedName>
        <fullName evidence="1">site-specific DNA-methyltransferase (adenine-specific)</fullName>
        <ecNumber evidence="1">2.1.1.72</ecNumber>
    </recommendedName>
</protein>
<evidence type="ECO:0000256" key="7">
    <source>
        <dbReference type="ARBA" id="ARBA00047942"/>
    </source>
</evidence>
<dbReference type="PRINTS" id="PR00507">
    <property type="entry name" value="N12N6MTFRASE"/>
</dbReference>
<accession>A0A133V001</accession>
<dbReference type="GO" id="GO:0032259">
    <property type="term" value="P:methylation"/>
    <property type="evidence" value="ECO:0007669"/>
    <property type="project" value="UniProtKB-KW"/>
</dbReference>
<dbReference type="GO" id="GO:0003677">
    <property type="term" value="F:DNA binding"/>
    <property type="evidence" value="ECO:0007669"/>
    <property type="project" value="UniProtKB-KW"/>
</dbReference>
<evidence type="ECO:0000256" key="2">
    <source>
        <dbReference type="ARBA" id="ARBA00022603"/>
    </source>
</evidence>
<dbReference type="InterPro" id="IPR025931">
    <property type="entry name" value="TaqI_C"/>
</dbReference>
<evidence type="ECO:0000256" key="4">
    <source>
        <dbReference type="ARBA" id="ARBA00022691"/>
    </source>
</evidence>
<keyword evidence="4" id="KW-0949">S-adenosyl-L-methionine</keyword>
<evidence type="ECO:0000313" key="10">
    <source>
        <dbReference type="EMBL" id="KXA99767.1"/>
    </source>
</evidence>
<evidence type="ECO:0000256" key="5">
    <source>
        <dbReference type="ARBA" id="ARBA00022747"/>
    </source>
</evidence>
<keyword evidence="2" id="KW-0489">Methyltransferase</keyword>
<dbReference type="PANTHER" id="PTHR33841:SF1">
    <property type="entry name" value="DNA METHYLTRANSFERASE A"/>
    <property type="match status" value="1"/>
</dbReference>
<evidence type="ECO:0000259" key="8">
    <source>
        <dbReference type="Pfam" id="PF07669"/>
    </source>
</evidence>
<gene>
    <name evidence="10" type="ORF">AKJ42_02530</name>
</gene>
<reference evidence="10 11" key="1">
    <citation type="journal article" date="2016" name="Sci. Rep.">
        <title>Metabolic traits of an uncultured archaeal lineage -MSBL1- from brine pools of the Red Sea.</title>
        <authorList>
            <person name="Mwirichia R."/>
            <person name="Alam I."/>
            <person name="Rashid M."/>
            <person name="Vinu M."/>
            <person name="Ba-Alawi W."/>
            <person name="Anthony Kamau A."/>
            <person name="Kamanda Ngugi D."/>
            <person name="Goker M."/>
            <person name="Klenk H.P."/>
            <person name="Bajic V."/>
            <person name="Stingl U."/>
        </authorList>
    </citation>
    <scope>NUCLEOTIDE SEQUENCE [LARGE SCALE GENOMIC DNA]</scope>
    <source>
        <strain evidence="10">SCGC-AAA261C02</strain>
    </source>
</reference>
<dbReference type="SUPFAM" id="SSF53335">
    <property type="entry name" value="S-adenosyl-L-methionine-dependent methyltransferases"/>
    <property type="match status" value="1"/>
</dbReference>
<evidence type="ECO:0000313" key="11">
    <source>
        <dbReference type="Proteomes" id="UP000070520"/>
    </source>
</evidence>
<organism evidence="10 11">
    <name type="scientific">candidate division MSBL1 archaeon SCGC-AAA261C02</name>
    <dbReference type="NCBI Taxonomy" id="1698272"/>
    <lineage>
        <taxon>Archaea</taxon>
        <taxon>Methanobacteriati</taxon>
        <taxon>Methanobacteriota</taxon>
        <taxon>candidate division MSBL1</taxon>
    </lineage>
</organism>
<dbReference type="PROSITE" id="PS00092">
    <property type="entry name" value="N6_MTASE"/>
    <property type="match status" value="1"/>
</dbReference>
<dbReference type="InterPro" id="IPR002052">
    <property type="entry name" value="DNA_methylase_N6_adenine_CS"/>
</dbReference>
<feature type="domain" description="TaqI-like C-terminal specificity" evidence="9">
    <location>
        <begin position="768"/>
        <end position="920"/>
    </location>
</feature>
<evidence type="ECO:0000259" key="9">
    <source>
        <dbReference type="Pfam" id="PF12950"/>
    </source>
</evidence>